<comment type="caution">
    <text evidence="1">The sequence shown here is derived from an EMBL/GenBank/DDBJ whole genome shotgun (WGS) entry which is preliminary data.</text>
</comment>
<organism evidence="1 2">
    <name type="scientific">Engystomops pustulosus</name>
    <name type="common">Tungara frog</name>
    <name type="synonym">Physalaemus pustulosus</name>
    <dbReference type="NCBI Taxonomy" id="76066"/>
    <lineage>
        <taxon>Eukaryota</taxon>
        <taxon>Metazoa</taxon>
        <taxon>Chordata</taxon>
        <taxon>Craniata</taxon>
        <taxon>Vertebrata</taxon>
        <taxon>Euteleostomi</taxon>
        <taxon>Amphibia</taxon>
        <taxon>Batrachia</taxon>
        <taxon>Anura</taxon>
        <taxon>Neobatrachia</taxon>
        <taxon>Hyloidea</taxon>
        <taxon>Leptodactylidae</taxon>
        <taxon>Leiuperinae</taxon>
        <taxon>Engystomops</taxon>
    </lineage>
</organism>
<gene>
    <name evidence="1" type="ORF">GDO81_021292</name>
</gene>
<name>A0AAV6YVF3_ENGPU</name>
<proteinExistence type="predicted"/>
<accession>A0AAV6YVF3</accession>
<evidence type="ECO:0000313" key="2">
    <source>
        <dbReference type="Proteomes" id="UP000824782"/>
    </source>
</evidence>
<keyword evidence="2" id="KW-1185">Reference proteome</keyword>
<dbReference type="Proteomes" id="UP000824782">
    <property type="component" value="Unassembled WGS sequence"/>
</dbReference>
<dbReference type="AlphaFoldDB" id="A0AAV6YVF3"/>
<protein>
    <submittedName>
        <fullName evidence="1">Uncharacterized protein</fullName>
    </submittedName>
</protein>
<sequence>MIMMNPKRFCVYSLSAAPMNQILVSLATDYKQTHCSLTLLSSTFYKPTNLQVKFHRSQHTWDTQSTGLQDQTTRVLFVVCSHGAKVSMVTDYKLVSCSRID</sequence>
<reference evidence="1" key="1">
    <citation type="thesis" date="2020" institute="ProQuest LLC" country="789 East Eisenhower Parkway, Ann Arbor, MI, USA">
        <title>Comparative Genomics and Chromosome Evolution.</title>
        <authorList>
            <person name="Mudd A.B."/>
        </authorList>
    </citation>
    <scope>NUCLEOTIDE SEQUENCE</scope>
    <source>
        <strain evidence="1">237g6f4</strain>
        <tissue evidence="1">Blood</tissue>
    </source>
</reference>
<evidence type="ECO:0000313" key="1">
    <source>
        <dbReference type="EMBL" id="KAG8539174.1"/>
    </source>
</evidence>
<dbReference type="EMBL" id="WNYA01015900">
    <property type="protein sequence ID" value="KAG8539174.1"/>
    <property type="molecule type" value="Genomic_DNA"/>
</dbReference>